<comment type="caution">
    <text evidence="2">The sequence shown here is derived from an EMBL/GenBank/DDBJ whole genome shotgun (WGS) entry which is preliminary data.</text>
</comment>
<evidence type="ECO:0000256" key="1">
    <source>
        <dbReference type="SAM" id="SignalP"/>
    </source>
</evidence>
<proteinExistence type="predicted"/>
<dbReference type="Proteomes" id="UP000192796">
    <property type="component" value="Unassembled WGS sequence"/>
</dbReference>
<name>A0A1V9G3Y4_9BACT</name>
<dbReference type="OrthoDB" id="7054664at2"/>
<keyword evidence="1" id="KW-0732">Signal</keyword>
<dbReference type="Gene3D" id="2.30.30.40">
    <property type="entry name" value="SH3 Domains"/>
    <property type="match status" value="1"/>
</dbReference>
<evidence type="ECO:0000313" key="3">
    <source>
        <dbReference type="Proteomes" id="UP000192796"/>
    </source>
</evidence>
<dbReference type="RefSeq" id="WP_081146027.1">
    <property type="nucleotide sequence ID" value="NZ_LVYD01000024.1"/>
</dbReference>
<organism evidence="2 3">
    <name type="scientific">Niastella vici</name>
    <dbReference type="NCBI Taxonomy" id="1703345"/>
    <lineage>
        <taxon>Bacteria</taxon>
        <taxon>Pseudomonadati</taxon>
        <taxon>Bacteroidota</taxon>
        <taxon>Chitinophagia</taxon>
        <taxon>Chitinophagales</taxon>
        <taxon>Chitinophagaceae</taxon>
        <taxon>Niastella</taxon>
    </lineage>
</organism>
<evidence type="ECO:0008006" key="4">
    <source>
        <dbReference type="Google" id="ProtNLM"/>
    </source>
</evidence>
<reference evidence="2 3" key="1">
    <citation type="submission" date="2016-03" db="EMBL/GenBank/DDBJ databases">
        <title>Niastella vici sp. nov., isolated from farmland soil.</title>
        <authorList>
            <person name="Chen L."/>
            <person name="Wang D."/>
            <person name="Yang S."/>
            <person name="Wang G."/>
        </authorList>
    </citation>
    <scope>NUCLEOTIDE SEQUENCE [LARGE SCALE GENOMIC DNA]</scope>
    <source>
        <strain evidence="2 3">DJ57</strain>
    </source>
</reference>
<protein>
    <recommendedName>
        <fullName evidence="4">SH3b domain-containing protein</fullName>
    </recommendedName>
</protein>
<feature type="chain" id="PRO_5010743529" description="SH3b domain-containing protein" evidence="1">
    <location>
        <begin position="19"/>
        <end position="216"/>
    </location>
</feature>
<evidence type="ECO:0000313" key="2">
    <source>
        <dbReference type="EMBL" id="OQP65254.1"/>
    </source>
</evidence>
<dbReference type="EMBL" id="LVYD01000024">
    <property type="protein sequence ID" value="OQP65254.1"/>
    <property type="molecule type" value="Genomic_DNA"/>
</dbReference>
<accession>A0A1V9G3Y4</accession>
<feature type="signal peptide" evidence="1">
    <location>
        <begin position="1"/>
        <end position="18"/>
    </location>
</feature>
<sequence length="216" mass="24374">MKIFCTFLFLILVKLVNAQFAIIDDKDGYCNVRVNPEKGNNIIDKLENGCIVLCGEINGNWVDVFYLKNNEEPDGYVYNNRLKMISAYGELPILSKSDGTYMFGKDSIRVKVAKQKFDKGKNQLINGKTYWGNDGGVPRFAYQSITITRGNKIIELPKTAFDDLFEPGLHNTKVNYDGANDILYIQAMNGDGAGGYGVMWRIVKGKYKDRLVLHGF</sequence>
<dbReference type="AlphaFoldDB" id="A0A1V9G3Y4"/>
<keyword evidence="3" id="KW-1185">Reference proteome</keyword>
<gene>
    <name evidence="2" type="ORF">A3860_16420</name>
</gene>
<dbReference type="STRING" id="1703345.A3860_16420"/>